<reference evidence="4" key="1">
    <citation type="submission" date="2021-01" db="EMBL/GenBank/DDBJ databases">
        <authorList>
            <consortium name="Genoscope - CEA"/>
            <person name="William W."/>
        </authorList>
    </citation>
    <scope>NUCLEOTIDE SEQUENCE</scope>
</reference>
<dbReference type="InterPro" id="IPR004843">
    <property type="entry name" value="Calcineurin-like_PHP"/>
</dbReference>
<evidence type="ECO:0000256" key="1">
    <source>
        <dbReference type="ARBA" id="ARBA00022729"/>
    </source>
</evidence>
<dbReference type="AlphaFoldDB" id="A0A8S1LJG7"/>
<organism evidence="4 5">
    <name type="scientific">Paramecium sonneborni</name>
    <dbReference type="NCBI Taxonomy" id="65129"/>
    <lineage>
        <taxon>Eukaryota</taxon>
        <taxon>Sar</taxon>
        <taxon>Alveolata</taxon>
        <taxon>Ciliophora</taxon>
        <taxon>Intramacronucleata</taxon>
        <taxon>Oligohymenophorea</taxon>
        <taxon>Peniculida</taxon>
        <taxon>Parameciidae</taxon>
        <taxon>Paramecium</taxon>
    </lineage>
</organism>
<keyword evidence="1" id="KW-0732">Signal</keyword>
<name>A0A8S1LJG7_9CILI</name>
<dbReference type="InterPro" id="IPR039331">
    <property type="entry name" value="PAPs-like"/>
</dbReference>
<accession>A0A8S1LJG7</accession>
<evidence type="ECO:0000256" key="2">
    <source>
        <dbReference type="SAM" id="Phobius"/>
    </source>
</evidence>
<keyword evidence="2" id="KW-0812">Transmembrane</keyword>
<feature type="transmembrane region" description="Helical" evidence="2">
    <location>
        <begin position="18"/>
        <end position="35"/>
    </location>
</feature>
<keyword evidence="5" id="KW-1185">Reference proteome</keyword>
<evidence type="ECO:0000259" key="3">
    <source>
        <dbReference type="Pfam" id="PF00149"/>
    </source>
</evidence>
<protein>
    <recommendedName>
        <fullName evidence="3">Calcineurin-like phosphoesterase domain-containing protein</fullName>
    </recommendedName>
</protein>
<dbReference type="PANTHER" id="PTHR22953:SF153">
    <property type="entry name" value="PURPLE ACID PHOSPHATASE"/>
    <property type="match status" value="1"/>
</dbReference>
<feature type="transmembrane region" description="Helical" evidence="2">
    <location>
        <begin position="79"/>
        <end position="97"/>
    </location>
</feature>
<keyword evidence="2" id="KW-1133">Transmembrane helix</keyword>
<evidence type="ECO:0000313" key="5">
    <source>
        <dbReference type="Proteomes" id="UP000692954"/>
    </source>
</evidence>
<dbReference type="EMBL" id="CAJJDN010000021">
    <property type="protein sequence ID" value="CAD8066495.1"/>
    <property type="molecule type" value="Genomic_DNA"/>
</dbReference>
<gene>
    <name evidence="4" type="ORF">PSON_ATCC_30995.1.T0210364</name>
</gene>
<dbReference type="OrthoDB" id="45007at2759"/>
<dbReference type="Proteomes" id="UP000692954">
    <property type="component" value="Unassembled WGS sequence"/>
</dbReference>
<evidence type="ECO:0000313" key="4">
    <source>
        <dbReference type="EMBL" id="CAD8066495.1"/>
    </source>
</evidence>
<keyword evidence="2" id="KW-0472">Membrane</keyword>
<dbReference type="Pfam" id="PF00149">
    <property type="entry name" value="Metallophos"/>
    <property type="match status" value="1"/>
</dbReference>
<dbReference type="PANTHER" id="PTHR22953">
    <property type="entry name" value="ACID PHOSPHATASE RELATED"/>
    <property type="match status" value="1"/>
</dbReference>
<dbReference type="GO" id="GO:0003993">
    <property type="term" value="F:acid phosphatase activity"/>
    <property type="evidence" value="ECO:0007669"/>
    <property type="project" value="InterPro"/>
</dbReference>
<sequence>MFEWMPILKGKYFTAEQYLQLIVLTNLFIFGLIFYKQKFKNLVSITINLAILSFSWFGDLKYLTLIILLIHNRKSIKKIIIVVIIYLLTYDVCFAMHNINQGFIFSIDDAAFSTSFSRLFQNTNKFHSYITLTQYNDSIIFNFQIQEQSNYEVYCNSVKQQTTNHQLYDRYIYHSIIQIQQNSNQIQIYDKTVLIAEYYYFDFNNTNIVIIDGGDSGYTKTSIKIWKMIQSQPQIDVINIGGDVAYDNGFITCTTCWDKFFELYENICISKGKLIPLILSIGNHDVGRVTNPQLLYDDQFNQKVPYIIQMFPQQLINNQIPQIQKRTSYFIHRIGPINFITIDSGYMTKAEDQKQFLERSIDINKINLVSYHVPVIPLLIEDENFLMNLGEQLNKVDLVFEHHKHNFKRTKQIQVIKSDGRLKVYPGNTYYVGNGAMGVQSAHQVDHQIIEKSNRQAHFWVYNYENGKQFVYAINKEGDKIDYFQIHKSQRI</sequence>
<proteinExistence type="predicted"/>
<feature type="transmembrane region" description="Helical" evidence="2">
    <location>
        <begin position="47"/>
        <end position="70"/>
    </location>
</feature>
<comment type="caution">
    <text evidence="4">The sequence shown here is derived from an EMBL/GenBank/DDBJ whole genome shotgun (WGS) entry which is preliminary data.</text>
</comment>
<feature type="domain" description="Calcineurin-like phosphoesterase" evidence="3">
    <location>
        <begin position="220"/>
        <end position="405"/>
    </location>
</feature>